<dbReference type="Gene3D" id="1.10.1270.10">
    <property type="entry name" value="TrpR-like"/>
    <property type="match status" value="1"/>
</dbReference>
<protein>
    <recommendedName>
        <fullName evidence="3">TrpR like protein, YerC/YecD</fullName>
    </recommendedName>
</protein>
<evidence type="ECO:0000313" key="2">
    <source>
        <dbReference type="Proteomes" id="UP000034739"/>
    </source>
</evidence>
<reference evidence="1 2" key="1">
    <citation type="journal article" date="2015" name="Nature">
        <title>rRNA introns, odd ribosomes, and small enigmatic genomes across a large radiation of phyla.</title>
        <authorList>
            <person name="Brown C.T."/>
            <person name="Hug L.A."/>
            <person name="Thomas B.C."/>
            <person name="Sharon I."/>
            <person name="Castelle C.J."/>
            <person name="Singh A."/>
            <person name="Wilkins M.J."/>
            <person name="Williams K.H."/>
            <person name="Banfield J.F."/>
        </authorList>
    </citation>
    <scope>NUCLEOTIDE SEQUENCE [LARGE SCALE GENOMIC DNA]</scope>
</reference>
<dbReference type="PANTHER" id="PTHR40080">
    <property type="entry name" value="LMO1763 PROTEIN"/>
    <property type="match status" value="1"/>
</dbReference>
<dbReference type="InterPro" id="IPR000831">
    <property type="entry name" value="Trp_repress"/>
</dbReference>
<dbReference type="PANTHER" id="PTHR40080:SF1">
    <property type="entry name" value="TRPR-LIKE PROTEIN YERC_YECD"/>
    <property type="match status" value="1"/>
</dbReference>
<dbReference type="GO" id="GO:0043565">
    <property type="term" value="F:sequence-specific DNA binding"/>
    <property type="evidence" value="ECO:0007669"/>
    <property type="project" value="InterPro"/>
</dbReference>
<dbReference type="SUPFAM" id="SSF48295">
    <property type="entry name" value="TrpR-like"/>
    <property type="match status" value="1"/>
</dbReference>
<evidence type="ECO:0008006" key="3">
    <source>
        <dbReference type="Google" id="ProtNLM"/>
    </source>
</evidence>
<dbReference type="Proteomes" id="UP000034739">
    <property type="component" value="Unassembled WGS sequence"/>
</dbReference>
<sequence length="124" mass="14317">MKKSIKRAKKLHPYPTTAMKELFEAIRLLRTPREAQDFFRDLLTIAELEEFANRWQMVKLLVAGKPYLEIAEKLGTSTTTVARVAKWLYAGTGGYETIAKRAFGKNPDYEPPKPFRLRGKRTWG</sequence>
<dbReference type="InterPro" id="IPR013368">
    <property type="entry name" value="YecD_YerC"/>
</dbReference>
<name>A0A0G1TWN2_9BACT</name>
<dbReference type="EMBL" id="LCOY01000060">
    <property type="protein sequence ID" value="KKU86231.1"/>
    <property type="molecule type" value="Genomic_DNA"/>
</dbReference>
<dbReference type="InterPro" id="IPR010921">
    <property type="entry name" value="Trp_repressor/repl_initiator"/>
</dbReference>
<evidence type="ECO:0000313" key="1">
    <source>
        <dbReference type="EMBL" id="KKU86231.1"/>
    </source>
</evidence>
<accession>A0A0G1TWN2</accession>
<gene>
    <name evidence="1" type="ORF">UY16_C0060G0011</name>
</gene>
<dbReference type="Pfam" id="PF01371">
    <property type="entry name" value="Trp_repressor"/>
    <property type="match status" value="1"/>
</dbReference>
<dbReference type="InterPro" id="IPR038116">
    <property type="entry name" value="TrpR-like_sf"/>
</dbReference>
<dbReference type="AlphaFoldDB" id="A0A0G1TWN2"/>
<proteinExistence type="predicted"/>
<dbReference type="GO" id="GO:0003700">
    <property type="term" value="F:DNA-binding transcription factor activity"/>
    <property type="evidence" value="ECO:0007669"/>
    <property type="project" value="InterPro"/>
</dbReference>
<comment type="caution">
    <text evidence="1">The sequence shown here is derived from an EMBL/GenBank/DDBJ whole genome shotgun (WGS) entry which is preliminary data.</text>
</comment>
<dbReference type="NCBIfam" id="TIGR02531">
    <property type="entry name" value="yecD_yerC"/>
    <property type="match status" value="1"/>
</dbReference>
<organism evidence="1 2">
    <name type="scientific">Candidatus Gottesmanbacteria bacterium GW2011_GWA2_47_9</name>
    <dbReference type="NCBI Taxonomy" id="1618445"/>
    <lineage>
        <taxon>Bacteria</taxon>
        <taxon>Candidatus Gottesmaniibacteriota</taxon>
    </lineage>
</organism>